<comment type="caution">
    <text evidence="1">The sequence shown here is derived from an EMBL/GenBank/DDBJ whole genome shotgun (WGS) entry which is preliminary data.</text>
</comment>
<organism evidence="1 2">
    <name type="scientific">Novipirellula rosea</name>
    <dbReference type="NCBI Taxonomy" id="1031540"/>
    <lineage>
        <taxon>Bacteria</taxon>
        <taxon>Pseudomonadati</taxon>
        <taxon>Planctomycetota</taxon>
        <taxon>Planctomycetia</taxon>
        <taxon>Pirellulales</taxon>
        <taxon>Pirellulaceae</taxon>
        <taxon>Novipirellula</taxon>
    </lineage>
</organism>
<keyword evidence="2" id="KW-1185">Reference proteome</keyword>
<accession>A0ABP8N0L9</accession>
<name>A0ABP8N0L9_9BACT</name>
<sequence>MSQKLTTVDGVGIVHCVVHEGMGERGGAKAGSKPNFDIIGGLVWRRKANAVGKFVEKQNKTP</sequence>
<evidence type="ECO:0000313" key="1">
    <source>
        <dbReference type="EMBL" id="GAA4459295.1"/>
    </source>
</evidence>
<reference evidence="2" key="1">
    <citation type="journal article" date="2019" name="Int. J. Syst. Evol. Microbiol.">
        <title>The Global Catalogue of Microorganisms (GCM) 10K type strain sequencing project: providing services to taxonomists for standard genome sequencing and annotation.</title>
        <authorList>
            <consortium name="The Broad Institute Genomics Platform"/>
            <consortium name="The Broad Institute Genome Sequencing Center for Infectious Disease"/>
            <person name="Wu L."/>
            <person name="Ma J."/>
        </authorList>
    </citation>
    <scope>NUCLEOTIDE SEQUENCE [LARGE SCALE GENOMIC DNA]</scope>
    <source>
        <strain evidence="2">JCM 17759</strain>
    </source>
</reference>
<dbReference type="Proteomes" id="UP001500840">
    <property type="component" value="Unassembled WGS sequence"/>
</dbReference>
<dbReference type="EMBL" id="BAABGA010000048">
    <property type="protein sequence ID" value="GAA4459295.1"/>
    <property type="molecule type" value="Genomic_DNA"/>
</dbReference>
<protein>
    <submittedName>
        <fullName evidence="1">Uncharacterized protein</fullName>
    </submittedName>
</protein>
<gene>
    <name evidence="1" type="ORF">GCM10023156_38620</name>
</gene>
<proteinExistence type="predicted"/>
<evidence type="ECO:0000313" key="2">
    <source>
        <dbReference type="Proteomes" id="UP001500840"/>
    </source>
</evidence>